<dbReference type="RefSeq" id="WP_139680122.1">
    <property type="nucleotide sequence ID" value="NZ_CP040846.1"/>
</dbReference>
<evidence type="ECO:0000313" key="3">
    <source>
        <dbReference type="Proteomes" id="UP000306007"/>
    </source>
</evidence>
<sequence length="81" mass="9189">MEIVIPDDVLVSIKLPKGEVERELKLELALILYSRGALSLGKAAKLAGLTKREFLGELARRKIPRHYTERELEEDLDFARG</sequence>
<dbReference type="InterPro" id="IPR005368">
    <property type="entry name" value="UPF0175"/>
</dbReference>
<proteinExistence type="inferred from homology"/>
<accession>A0A4Y5SL93</accession>
<organism evidence="2 3">
    <name type="scientific">Thermococcus indicus</name>
    <dbReference type="NCBI Taxonomy" id="2586643"/>
    <lineage>
        <taxon>Archaea</taxon>
        <taxon>Methanobacteriati</taxon>
        <taxon>Methanobacteriota</taxon>
        <taxon>Thermococci</taxon>
        <taxon>Thermococcales</taxon>
        <taxon>Thermococcaceae</taxon>
        <taxon>Thermococcus</taxon>
    </lineage>
</organism>
<comment type="similarity">
    <text evidence="1">Belongs to the UPF0175 family.</text>
</comment>
<protein>
    <submittedName>
        <fullName evidence="2">UPF0175 family protein</fullName>
    </submittedName>
</protein>
<dbReference type="KEGG" id="tic:FH039_02720"/>
<dbReference type="PANTHER" id="PTHR37525">
    <property type="entry name" value="UPF0175 PROTEIN SSL1255"/>
    <property type="match status" value="1"/>
</dbReference>
<evidence type="ECO:0000313" key="2">
    <source>
        <dbReference type="EMBL" id="QDA30740.1"/>
    </source>
</evidence>
<dbReference type="Pfam" id="PF03683">
    <property type="entry name" value="UPF0175"/>
    <property type="match status" value="1"/>
</dbReference>
<gene>
    <name evidence="2" type="ORF">FH039_02720</name>
</gene>
<dbReference type="Proteomes" id="UP000306007">
    <property type="component" value="Chromosome"/>
</dbReference>
<dbReference type="PANTHER" id="PTHR37525:SF1">
    <property type="entry name" value="UPF0175 PROTEIN SSL1255"/>
    <property type="match status" value="1"/>
</dbReference>
<reference evidence="2 3" key="1">
    <citation type="submission" date="2019-06" db="EMBL/GenBank/DDBJ databases">
        <title>Thermococcus indicus sp. nov., a Fe(III)-reducing hyperthermophilic archaeon isolated from the Onnuri vent field of the Central Indian Ocean ridge.</title>
        <authorList>
            <person name="Lim J.K."/>
            <person name="Kim Y.J."/>
            <person name="Kwon K.K."/>
        </authorList>
    </citation>
    <scope>NUCLEOTIDE SEQUENCE [LARGE SCALE GENOMIC DNA]</scope>
    <source>
        <strain evidence="2 3">IOH1</strain>
    </source>
</reference>
<dbReference type="EMBL" id="CP040846">
    <property type="protein sequence ID" value="QDA30740.1"/>
    <property type="molecule type" value="Genomic_DNA"/>
</dbReference>
<keyword evidence="3" id="KW-1185">Reference proteome</keyword>
<evidence type="ECO:0000256" key="1">
    <source>
        <dbReference type="ARBA" id="ARBA00005651"/>
    </source>
</evidence>
<name>A0A4Y5SL93_9EURY</name>
<dbReference type="GeneID" id="40474062"/>
<dbReference type="AlphaFoldDB" id="A0A4Y5SL93"/>
<dbReference type="OrthoDB" id="93800at2157"/>
<dbReference type="InterPro" id="IPR052264">
    <property type="entry name" value="UPF0175_domain"/>
</dbReference>